<reference evidence="1" key="1">
    <citation type="journal article" date="2014" name="Front. Microbiol.">
        <title>High frequency of phylogenetically diverse reductive dehalogenase-homologous genes in deep subseafloor sedimentary metagenomes.</title>
        <authorList>
            <person name="Kawai M."/>
            <person name="Futagami T."/>
            <person name="Toyoda A."/>
            <person name="Takaki Y."/>
            <person name="Nishi S."/>
            <person name="Hori S."/>
            <person name="Arai W."/>
            <person name="Tsubouchi T."/>
            <person name="Morono Y."/>
            <person name="Uchiyama I."/>
            <person name="Ito T."/>
            <person name="Fujiyama A."/>
            <person name="Inagaki F."/>
            <person name="Takami H."/>
        </authorList>
    </citation>
    <scope>NUCLEOTIDE SEQUENCE</scope>
    <source>
        <strain evidence="1">Expedition CK06-06</strain>
    </source>
</reference>
<dbReference type="EMBL" id="BARW01027222">
    <property type="protein sequence ID" value="GAJ13982.1"/>
    <property type="molecule type" value="Genomic_DNA"/>
</dbReference>
<organism evidence="1">
    <name type="scientific">marine sediment metagenome</name>
    <dbReference type="NCBI Taxonomy" id="412755"/>
    <lineage>
        <taxon>unclassified sequences</taxon>
        <taxon>metagenomes</taxon>
        <taxon>ecological metagenomes</taxon>
    </lineage>
</organism>
<proteinExistence type="predicted"/>
<accession>X1VAT8</accession>
<dbReference type="AlphaFoldDB" id="X1VAT8"/>
<evidence type="ECO:0000313" key="1">
    <source>
        <dbReference type="EMBL" id="GAJ13982.1"/>
    </source>
</evidence>
<gene>
    <name evidence="1" type="ORF">S12H4_44215</name>
</gene>
<protein>
    <submittedName>
        <fullName evidence="1">Uncharacterized protein</fullName>
    </submittedName>
</protein>
<name>X1VAT8_9ZZZZ</name>
<feature type="non-terminal residue" evidence="1">
    <location>
        <position position="1"/>
    </location>
</feature>
<sequence length="194" mass="21185">PTIHQFPNESVGATPTFSFYTPTLYVTALIHGGPAALVESLALSVYLAMDSKKANLTSYGLGVIRERSVAQGINLMNQGRTILPSRNVGQVFPMWKFGGIRPERMLRGNAIADFFLPYTPNETEAMTTTDNLRTFIKAARQMQAFDTAFGSLDVAKGEVPDWVKFNLSRGLVAGPVLAQMPPVRFADNGNTVML</sequence>
<comment type="caution">
    <text evidence="1">The sequence shown here is derived from an EMBL/GenBank/DDBJ whole genome shotgun (WGS) entry which is preliminary data.</text>
</comment>